<keyword evidence="9" id="KW-0927">Auxin signaling pathway</keyword>
<evidence type="ECO:0000256" key="8">
    <source>
        <dbReference type="ARBA" id="ARBA00022840"/>
    </source>
</evidence>
<name>A0A9E7H6C9_9LILI</name>
<organism evidence="13 14">
    <name type="scientific">Musa troglodytarum</name>
    <name type="common">fe'i banana</name>
    <dbReference type="NCBI Taxonomy" id="320322"/>
    <lineage>
        <taxon>Eukaryota</taxon>
        <taxon>Viridiplantae</taxon>
        <taxon>Streptophyta</taxon>
        <taxon>Embryophyta</taxon>
        <taxon>Tracheophyta</taxon>
        <taxon>Spermatophyta</taxon>
        <taxon>Magnoliopsida</taxon>
        <taxon>Liliopsida</taxon>
        <taxon>Zingiberales</taxon>
        <taxon>Musaceae</taxon>
        <taxon>Musa</taxon>
    </lineage>
</organism>
<feature type="compositionally biased region" description="Low complexity" evidence="11">
    <location>
        <begin position="520"/>
        <end position="530"/>
    </location>
</feature>
<evidence type="ECO:0000256" key="4">
    <source>
        <dbReference type="ARBA" id="ARBA00022553"/>
    </source>
</evidence>
<gene>
    <name evidence="13" type="ORF">MUK42_18264</name>
</gene>
<feature type="compositionally biased region" description="Polar residues" evidence="11">
    <location>
        <begin position="632"/>
        <end position="644"/>
    </location>
</feature>
<evidence type="ECO:0000256" key="10">
    <source>
        <dbReference type="PROSITE-ProRule" id="PRU10141"/>
    </source>
</evidence>
<evidence type="ECO:0000256" key="11">
    <source>
        <dbReference type="SAM" id="MobiDB-lite"/>
    </source>
</evidence>
<feature type="binding site" evidence="10">
    <location>
        <position position="908"/>
    </location>
    <ligand>
        <name>ATP</name>
        <dbReference type="ChEBI" id="CHEBI:30616"/>
    </ligand>
</feature>
<proteinExistence type="predicted"/>
<dbReference type="FunFam" id="3.10.20.90:FF:000058">
    <property type="entry name" value="Octicosapeptide/phox/Bem1p domain kinase superfamily protein"/>
    <property type="match status" value="1"/>
</dbReference>
<evidence type="ECO:0000313" key="13">
    <source>
        <dbReference type="EMBL" id="URE27601.1"/>
    </source>
</evidence>
<evidence type="ECO:0000256" key="7">
    <source>
        <dbReference type="ARBA" id="ARBA00022777"/>
    </source>
</evidence>
<dbReference type="FunFam" id="1.10.510.10:FF:000142">
    <property type="entry name" value="Octicosapeptide/phox/Bem1p domain kinase superfamily protein"/>
    <property type="match status" value="1"/>
</dbReference>
<dbReference type="InterPro" id="IPR000270">
    <property type="entry name" value="PB1_dom"/>
</dbReference>
<evidence type="ECO:0000256" key="3">
    <source>
        <dbReference type="ARBA" id="ARBA00022527"/>
    </source>
</evidence>
<feature type="domain" description="Protein kinase" evidence="12">
    <location>
        <begin position="877"/>
        <end position="1146"/>
    </location>
</feature>
<keyword evidence="5" id="KW-0808">Transferase</keyword>
<feature type="region of interest" description="Disordered" evidence="11">
    <location>
        <begin position="21"/>
        <end position="46"/>
    </location>
</feature>
<dbReference type="CDD" id="cd06410">
    <property type="entry name" value="PB1_UP2"/>
    <property type="match status" value="1"/>
</dbReference>
<keyword evidence="14" id="KW-1185">Reference proteome</keyword>
<evidence type="ECO:0000256" key="6">
    <source>
        <dbReference type="ARBA" id="ARBA00022741"/>
    </source>
</evidence>
<feature type="region of interest" description="Disordered" evidence="11">
    <location>
        <begin position="233"/>
        <end position="263"/>
    </location>
</feature>
<evidence type="ECO:0000256" key="5">
    <source>
        <dbReference type="ARBA" id="ARBA00022679"/>
    </source>
</evidence>
<feature type="compositionally biased region" description="Polar residues" evidence="11">
    <location>
        <begin position="247"/>
        <end position="263"/>
    </location>
</feature>
<evidence type="ECO:0000313" key="14">
    <source>
        <dbReference type="Proteomes" id="UP001055439"/>
    </source>
</evidence>
<keyword evidence="8 10" id="KW-0067">ATP-binding</keyword>
<feature type="compositionally biased region" description="Polar residues" evidence="11">
    <location>
        <begin position="116"/>
        <end position="131"/>
    </location>
</feature>
<evidence type="ECO:0000256" key="1">
    <source>
        <dbReference type="ARBA" id="ARBA00004496"/>
    </source>
</evidence>
<dbReference type="GO" id="GO:0010928">
    <property type="term" value="P:regulation of auxin mediated signaling pathway"/>
    <property type="evidence" value="ECO:0007669"/>
    <property type="project" value="UniProtKB-ARBA"/>
</dbReference>
<dbReference type="PROSITE" id="PS00108">
    <property type="entry name" value="PROTEIN_KINASE_ST"/>
    <property type="match status" value="1"/>
</dbReference>
<feature type="region of interest" description="Disordered" evidence="11">
    <location>
        <begin position="744"/>
        <end position="763"/>
    </location>
</feature>
<dbReference type="Gene3D" id="1.10.510.10">
    <property type="entry name" value="Transferase(Phosphotransferase) domain 1"/>
    <property type="match status" value="1"/>
</dbReference>
<reference evidence="13" key="1">
    <citation type="submission" date="2022-05" db="EMBL/GenBank/DDBJ databases">
        <title>The Musa troglodytarum L. genome provides insights into the mechanism of non-climacteric behaviour and enrichment of carotenoids.</title>
        <authorList>
            <person name="Wang J."/>
        </authorList>
    </citation>
    <scope>NUCLEOTIDE SEQUENCE</scope>
    <source>
        <tissue evidence="13">Leaf</tissue>
    </source>
</reference>
<dbReference type="SMART" id="SM00220">
    <property type="entry name" value="S_TKc"/>
    <property type="match status" value="1"/>
</dbReference>
<comment type="subcellular location">
    <subcellularLocation>
        <location evidence="1">Cytoplasm</location>
    </subcellularLocation>
</comment>
<feature type="region of interest" description="Disordered" evidence="11">
    <location>
        <begin position="612"/>
        <end position="690"/>
    </location>
</feature>
<dbReference type="Pfam" id="PF07714">
    <property type="entry name" value="PK_Tyr_Ser-Thr"/>
    <property type="match status" value="1"/>
</dbReference>
<keyword evidence="7 13" id="KW-0418">Kinase</keyword>
<evidence type="ECO:0000256" key="9">
    <source>
        <dbReference type="ARBA" id="ARBA00023294"/>
    </source>
</evidence>
<evidence type="ECO:0000259" key="12">
    <source>
        <dbReference type="PROSITE" id="PS50011"/>
    </source>
</evidence>
<dbReference type="GO" id="GO:0009734">
    <property type="term" value="P:auxin-activated signaling pathway"/>
    <property type="evidence" value="ECO:0007669"/>
    <property type="project" value="UniProtKB-KW"/>
</dbReference>
<dbReference type="PROSITE" id="PS00107">
    <property type="entry name" value="PROTEIN_KINASE_ATP"/>
    <property type="match status" value="1"/>
</dbReference>
<dbReference type="PROSITE" id="PS50011">
    <property type="entry name" value="PROTEIN_KINASE_DOM"/>
    <property type="match status" value="1"/>
</dbReference>
<keyword evidence="2" id="KW-0963">Cytoplasm</keyword>
<evidence type="ECO:0000256" key="2">
    <source>
        <dbReference type="ARBA" id="ARBA00022490"/>
    </source>
</evidence>
<dbReference type="SUPFAM" id="SSF54277">
    <property type="entry name" value="CAD &amp; PB1 domains"/>
    <property type="match status" value="1"/>
</dbReference>
<dbReference type="InterPro" id="IPR017441">
    <property type="entry name" value="Protein_kinase_ATP_BS"/>
</dbReference>
<feature type="compositionally biased region" description="Basic and acidic residues" evidence="11">
    <location>
        <begin position="552"/>
        <end position="584"/>
    </location>
</feature>
<dbReference type="OrthoDB" id="4062651at2759"/>
<dbReference type="InterPro" id="IPR001245">
    <property type="entry name" value="Ser-Thr/Tyr_kinase_cat_dom"/>
</dbReference>
<dbReference type="GO" id="GO:0005524">
    <property type="term" value="F:ATP binding"/>
    <property type="evidence" value="ECO:0007669"/>
    <property type="project" value="UniProtKB-UniRule"/>
</dbReference>
<dbReference type="SMART" id="SM00666">
    <property type="entry name" value="PB1"/>
    <property type="match status" value="1"/>
</dbReference>
<dbReference type="InterPro" id="IPR000719">
    <property type="entry name" value="Prot_kinase_dom"/>
</dbReference>
<dbReference type="EMBL" id="CP097510">
    <property type="protein sequence ID" value="URE27601.1"/>
    <property type="molecule type" value="Genomic_DNA"/>
</dbReference>
<dbReference type="InterPro" id="IPR050167">
    <property type="entry name" value="Ser_Thr_protein_kinase"/>
</dbReference>
<protein>
    <submittedName>
        <fullName evidence="13">Protein kinase domain containing protein</fullName>
    </submittedName>
</protein>
<dbReference type="PRINTS" id="PR00109">
    <property type="entry name" value="TYRKINASE"/>
</dbReference>
<dbReference type="Gene3D" id="3.10.20.90">
    <property type="entry name" value="Phosphatidylinositol 3-kinase Catalytic Subunit, Chain A, domain 1"/>
    <property type="match status" value="1"/>
</dbReference>
<dbReference type="InterPro" id="IPR008271">
    <property type="entry name" value="Ser/Thr_kinase_AS"/>
</dbReference>
<feature type="region of interest" description="Disordered" evidence="11">
    <location>
        <begin position="115"/>
        <end position="136"/>
    </location>
</feature>
<dbReference type="FunFam" id="3.30.200.20:FF:000081">
    <property type="entry name" value="Octicosapeptide/phox/Bem1p domain kinase superfamily protein"/>
    <property type="match status" value="1"/>
</dbReference>
<accession>A0A9E7H6C9</accession>
<dbReference type="InterPro" id="IPR011009">
    <property type="entry name" value="Kinase-like_dom_sf"/>
</dbReference>
<dbReference type="PANTHER" id="PTHR23257">
    <property type="entry name" value="SERINE-THREONINE PROTEIN KINASE"/>
    <property type="match status" value="1"/>
</dbReference>
<sequence length="1153" mass="126467">MIGSDEASAMGPTWIGRLSEGTAAISSGPPRLLGDEVRRDGGREVARHTRPRGTGWIVLCRSLFRAVRPSVGRLLSTVRASLVEAIQTTLEVFYFEVRMSYRWRFPVFDFRKGVGSASQRPKQYPPNSTDANVRPSEVSVSSVARPVLNYSIQTGEEFALEFMRERAMSKKPAVQNAPEDQSITTSYMDMKGVLSIPHMGSESASDLSVLVTRDNHHLKETEKNNFFETEHKGHYASSRSMPRVSSGEGSNQTVPHGYTSSEASDMSSKRLKFLCSFGGKILPRPSDGKLRYVGGDTRIIRVSRNISWEELMQKTMAIYGRPHTVKYQLPGEDLDALISVSCDEDLQNMMEEYSIVEGGEGSQKLRMFLFTSDDSDDVHFSFGSMEGDSDIQYVVAVNGMDLGSGKASYGHGLPSTSTSDLDQLLNLNIEPERANAYTIVTQSAGFAADPVASPATLTAALQASSSTDYGSYSQGFEDHRCHYVEGEHYAYSPIYPPDRHPYSNSRISIPLPAPSDYQYSSNYTATSTSTQPGQQTLYQGVPQVPHSGISPFDKETAKKDAKVAVDGSSQRKTENEHTGSHKNEPTSTIQQHDITVSSYMHAESMGIVAAPENSMSLPPSKSKGKQPEPGLVSSTNAANVTHGSDLSEHDQYSSSGALMSGSIDDEADVTDVSYSNPPSRPSRGYQSERLPREQAELLNRLSKSDDSIGSQYLINQACLIAAQESIPEVTDTILEGDLGSQADKFLSSAKPPRPSNAAAEDKYKKVRNSITQANKFEPVSTAQGSESAKFSQHLIPLTNHNMHDPNEGAVSSVVQAGLGQIDALTDEKSYKQGGKIQKTESQHAPLKSAYDKPTITEGMEKVTTVAETDMLIKNEDLEELRELGSGTFGTVYHGKWRGTDVAIKRIKKSCFSGRSSEQERLTMEFWREAEILSQLHHPNVVAFYGVVKDGPGGTMATVAEFMVNGSLRHVLLCKDKYLDRRKKLIIAMDAAFGMEYLHSKNIVHFDLKCDNLLVNLKDQSRPICKVGDFGLSKIKRNTLVSGGVRGTLPWMAPELLNGSSNKVSEKVDVFSFGIVMWEILTGEEPYANMHYGAIIGGIVNNTLRPPVPATCDPEWRKLMEQCWAPDPVQRPSFTQIAGCLRGMSVASQVKPGK</sequence>
<dbReference type="CDD" id="cd13999">
    <property type="entry name" value="STKc_MAP3K-like"/>
    <property type="match status" value="1"/>
</dbReference>
<feature type="region of interest" description="Disordered" evidence="11">
    <location>
        <begin position="520"/>
        <end position="590"/>
    </location>
</feature>
<dbReference type="SUPFAM" id="SSF56112">
    <property type="entry name" value="Protein kinase-like (PK-like)"/>
    <property type="match status" value="1"/>
</dbReference>
<dbReference type="GO" id="GO:0005737">
    <property type="term" value="C:cytoplasm"/>
    <property type="evidence" value="ECO:0007669"/>
    <property type="project" value="UniProtKB-SubCell"/>
</dbReference>
<dbReference type="GO" id="GO:0004674">
    <property type="term" value="F:protein serine/threonine kinase activity"/>
    <property type="evidence" value="ECO:0007669"/>
    <property type="project" value="UniProtKB-KW"/>
</dbReference>
<keyword evidence="3" id="KW-0723">Serine/threonine-protein kinase</keyword>
<dbReference type="Pfam" id="PF00564">
    <property type="entry name" value="PB1"/>
    <property type="match status" value="1"/>
</dbReference>
<keyword evidence="6 10" id="KW-0547">Nucleotide-binding</keyword>
<dbReference type="Gene3D" id="3.30.200.20">
    <property type="entry name" value="Phosphorylase Kinase, domain 1"/>
    <property type="match status" value="1"/>
</dbReference>
<keyword evidence="4" id="KW-0597">Phosphoprotein</keyword>
<dbReference type="PANTHER" id="PTHR23257:SF963">
    <property type="entry name" value="AT08303P"/>
    <property type="match status" value="1"/>
</dbReference>
<dbReference type="Proteomes" id="UP001055439">
    <property type="component" value="Chromosome 8"/>
</dbReference>
<feature type="compositionally biased region" description="Basic and acidic residues" evidence="11">
    <location>
        <begin position="33"/>
        <end position="46"/>
    </location>
</feature>
<dbReference type="AlphaFoldDB" id="A0A9E7H6C9"/>